<protein>
    <recommendedName>
        <fullName evidence="3">Signal recognition particle receptor subunit beta</fullName>
    </recommendedName>
</protein>
<dbReference type="GO" id="GO:0005525">
    <property type="term" value="F:GTP binding"/>
    <property type="evidence" value="ECO:0007669"/>
    <property type="project" value="UniProtKB-KW"/>
</dbReference>
<comment type="similarity">
    <text evidence="2">Belongs to the SRP receptor beta subunit family.</text>
</comment>
<dbReference type="SUPFAM" id="SSF52540">
    <property type="entry name" value="P-loop containing nucleoside triphosphate hydrolases"/>
    <property type="match status" value="1"/>
</dbReference>
<proteinExistence type="inferred from homology"/>
<evidence type="ECO:0000256" key="7">
    <source>
        <dbReference type="ARBA" id="ARBA00022989"/>
    </source>
</evidence>
<accession>A0AAV9XVM2</accession>
<organism evidence="12 13">
    <name type="scientific">Orbilia ellipsospora</name>
    <dbReference type="NCBI Taxonomy" id="2528407"/>
    <lineage>
        <taxon>Eukaryota</taxon>
        <taxon>Fungi</taxon>
        <taxon>Dikarya</taxon>
        <taxon>Ascomycota</taxon>
        <taxon>Pezizomycotina</taxon>
        <taxon>Orbiliomycetes</taxon>
        <taxon>Orbiliales</taxon>
        <taxon>Orbiliaceae</taxon>
        <taxon>Orbilia</taxon>
    </lineage>
</organism>
<comment type="subcellular location">
    <subcellularLocation>
        <location evidence="1">Endoplasmic reticulum membrane</location>
        <topology evidence="1">Single-pass membrane protein</topology>
    </subcellularLocation>
</comment>
<keyword evidence="8" id="KW-0342">GTP-binding</keyword>
<comment type="caution">
    <text evidence="12">The sequence shown here is derived from an EMBL/GenBank/DDBJ whole genome shotgun (WGS) entry which is preliminary data.</text>
</comment>
<keyword evidence="5" id="KW-0547">Nucleotide-binding</keyword>
<keyword evidence="6" id="KW-0256">Endoplasmic reticulum</keyword>
<evidence type="ECO:0000256" key="1">
    <source>
        <dbReference type="ARBA" id="ARBA00004389"/>
    </source>
</evidence>
<evidence type="ECO:0000256" key="5">
    <source>
        <dbReference type="ARBA" id="ARBA00022741"/>
    </source>
</evidence>
<keyword evidence="4 11" id="KW-0812">Transmembrane</keyword>
<evidence type="ECO:0000313" key="13">
    <source>
        <dbReference type="Proteomes" id="UP001365542"/>
    </source>
</evidence>
<name>A0AAV9XVM2_9PEZI</name>
<dbReference type="InterPro" id="IPR027417">
    <property type="entry name" value="P-loop_NTPase"/>
</dbReference>
<dbReference type="InterPro" id="IPR019009">
    <property type="entry name" value="SRP_receptor_beta_su"/>
</dbReference>
<dbReference type="Proteomes" id="UP001365542">
    <property type="component" value="Unassembled WGS sequence"/>
</dbReference>
<evidence type="ECO:0000256" key="10">
    <source>
        <dbReference type="ARBA" id="ARBA00023170"/>
    </source>
</evidence>
<evidence type="ECO:0000256" key="9">
    <source>
        <dbReference type="ARBA" id="ARBA00023136"/>
    </source>
</evidence>
<evidence type="ECO:0000256" key="4">
    <source>
        <dbReference type="ARBA" id="ARBA00022692"/>
    </source>
</evidence>
<evidence type="ECO:0000256" key="2">
    <source>
        <dbReference type="ARBA" id="ARBA00005619"/>
    </source>
</evidence>
<reference evidence="12 13" key="1">
    <citation type="submission" date="2019-10" db="EMBL/GenBank/DDBJ databases">
        <authorList>
            <person name="Palmer J.M."/>
        </authorList>
    </citation>
    <scope>NUCLEOTIDE SEQUENCE [LARGE SCALE GENOMIC DNA]</scope>
    <source>
        <strain evidence="12 13">TWF694</strain>
    </source>
</reference>
<evidence type="ECO:0000256" key="11">
    <source>
        <dbReference type="SAM" id="Phobius"/>
    </source>
</evidence>
<dbReference type="GO" id="GO:0005789">
    <property type="term" value="C:endoplasmic reticulum membrane"/>
    <property type="evidence" value="ECO:0007669"/>
    <property type="project" value="UniProtKB-SubCell"/>
</dbReference>
<evidence type="ECO:0000313" key="12">
    <source>
        <dbReference type="EMBL" id="KAK6543843.1"/>
    </source>
</evidence>
<dbReference type="AlphaFoldDB" id="A0AAV9XVM2"/>
<keyword evidence="7 11" id="KW-1133">Transmembrane helix</keyword>
<feature type="transmembrane region" description="Helical" evidence="11">
    <location>
        <begin position="12"/>
        <end position="34"/>
    </location>
</feature>
<keyword evidence="9 11" id="KW-0472">Membrane</keyword>
<keyword evidence="13" id="KW-1185">Reference proteome</keyword>
<dbReference type="EMBL" id="JAVHJO010000001">
    <property type="protein sequence ID" value="KAK6543843.1"/>
    <property type="molecule type" value="Genomic_DNA"/>
</dbReference>
<dbReference type="Gene3D" id="3.40.50.300">
    <property type="entry name" value="P-loop containing nucleotide triphosphate hydrolases"/>
    <property type="match status" value="1"/>
</dbReference>
<sequence>MEKVSSQWEILGFPVSFPVLIISLLAVILIPILLSRVFVSKPKAGPSTVFLLTGPRDAGKTSFLLHLEEKTLVATQTSTAPATIKFSPAALEATKSEDGQDDISGKPFHLKDTPGHPKLRSIALTNITDTTASCIGILFIIDSAVLSAQPRLTDTVEYLYEVLLAIQKRYSVLSETTTSTELIPLLIACNKNDLFTALPSSKISLLLQSELGRMKETKRKGLMNAGAGDDDDEDLDRVLGDENSDLITWENLKEFGADISVQSGSIKNGSVDGWKSWMSNCLEA</sequence>
<evidence type="ECO:0000256" key="6">
    <source>
        <dbReference type="ARBA" id="ARBA00022824"/>
    </source>
</evidence>
<gene>
    <name evidence="12" type="ORF">TWF694_000571</name>
</gene>
<evidence type="ECO:0000256" key="8">
    <source>
        <dbReference type="ARBA" id="ARBA00023134"/>
    </source>
</evidence>
<dbReference type="Pfam" id="PF09439">
    <property type="entry name" value="SRPRB"/>
    <property type="match status" value="1"/>
</dbReference>
<evidence type="ECO:0000256" key="3">
    <source>
        <dbReference type="ARBA" id="ARBA00020256"/>
    </source>
</evidence>
<keyword evidence="10" id="KW-0675">Receptor</keyword>